<dbReference type="Pfam" id="PF01757">
    <property type="entry name" value="Acyl_transf_3"/>
    <property type="match status" value="1"/>
</dbReference>
<evidence type="ECO:0000256" key="6">
    <source>
        <dbReference type="ARBA" id="ARBA00023136"/>
    </source>
</evidence>
<evidence type="ECO:0000256" key="7">
    <source>
        <dbReference type="SAM" id="Phobius"/>
    </source>
</evidence>
<feature type="transmembrane region" description="Helical" evidence="7">
    <location>
        <begin position="12"/>
        <end position="32"/>
    </location>
</feature>
<feature type="transmembrane region" description="Helical" evidence="7">
    <location>
        <begin position="264"/>
        <end position="290"/>
    </location>
</feature>
<dbReference type="RefSeq" id="WP_375352423.1">
    <property type="nucleotide sequence ID" value="NZ_JBHHMI010000001.1"/>
</dbReference>
<feature type="transmembrane region" description="Helical" evidence="7">
    <location>
        <begin position="237"/>
        <end position="258"/>
    </location>
</feature>
<accession>A0ABV5AM65</accession>
<comment type="caution">
    <text evidence="9">The sequence shown here is derived from an EMBL/GenBank/DDBJ whole genome shotgun (WGS) entry which is preliminary data.</text>
</comment>
<evidence type="ECO:0000256" key="2">
    <source>
        <dbReference type="ARBA" id="ARBA00007400"/>
    </source>
</evidence>
<evidence type="ECO:0000256" key="5">
    <source>
        <dbReference type="ARBA" id="ARBA00022989"/>
    </source>
</evidence>
<feature type="domain" description="Acyltransferase 3" evidence="8">
    <location>
        <begin position="9"/>
        <end position="357"/>
    </location>
</feature>
<dbReference type="PANTHER" id="PTHR40074:SF2">
    <property type="entry name" value="O-ACETYLTRANSFERASE WECH"/>
    <property type="match status" value="1"/>
</dbReference>
<evidence type="ECO:0000256" key="3">
    <source>
        <dbReference type="ARBA" id="ARBA00022475"/>
    </source>
</evidence>
<dbReference type="Proteomes" id="UP001580346">
    <property type="component" value="Unassembled WGS sequence"/>
</dbReference>
<evidence type="ECO:0000256" key="4">
    <source>
        <dbReference type="ARBA" id="ARBA00022692"/>
    </source>
</evidence>
<comment type="similarity">
    <text evidence="2">Belongs to the acyltransferase 3 family.</text>
</comment>
<feature type="transmembrane region" description="Helical" evidence="7">
    <location>
        <begin position="208"/>
        <end position="225"/>
    </location>
</feature>
<feature type="transmembrane region" description="Helical" evidence="7">
    <location>
        <begin position="44"/>
        <end position="68"/>
    </location>
</feature>
<evidence type="ECO:0000259" key="8">
    <source>
        <dbReference type="Pfam" id="PF01757"/>
    </source>
</evidence>
<feature type="transmembrane region" description="Helical" evidence="7">
    <location>
        <begin position="130"/>
        <end position="147"/>
    </location>
</feature>
<keyword evidence="6 7" id="KW-0472">Membrane</keyword>
<feature type="transmembrane region" description="Helical" evidence="7">
    <location>
        <begin position="88"/>
        <end position="110"/>
    </location>
</feature>
<name>A0ABV5AM65_9BACL</name>
<evidence type="ECO:0000256" key="1">
    <source>
        <dbReference type="ARBA" id="ARBA00004651"/>
    </source>
</evidence>
<keyword evidence="3" id="KW-1003">Cell membrane</keyword>
<organism evidence="9 10">
    <name type="scientific">Paenibacillus enshidis</name>
    <dbReference type="NCBI Taxonomy" id="1458439"/>
    <lineage>
        <taxon>Bacteria</taxon>
        <taxon>Bacillati</taxon>
        <taxon>Bacillota</taxon>
        <taxon>Bacilli</taxon>
        <taxon>Bacillales</taxon>
        <taxon>Paenibacillaceae</taxon>
        <taxon>Paenibacillus</taxon>
    </lineage>
</organism>
<protein>
    <submittedName>
        <fullName evidence="9">Acyltransferase</fullName>
    </submittedName>
</protein>
<sequence length="394" mass="43995">MSKKERVPEIGVLRGLAFAAVVLQHSIAHYSIVPGVTLTDGVLMAILLLAAKFAVPVFIFITGLVLFYNYDGRFSYGTFLAKRFKDIVVPYIIWSAVFEVGNVLASGGGWGWDALLLYGQKLLTGKTSYHLWYIVMIIQCYLLFPLLRKAFRVIATAIPARMGPAAIIVAGLLYTGLMFCIGPISRLFEAADIPVLTPMFTVYADRNVLYFLFYFFLGASAGMNISRWNEWVRKIGWVYWSLFVLLTGILLFRLIGTFQTDEGLLIGFNSVSLLRPLMAVYCIVLIFAVYRTAMAITATGSSVVRWISWLGTVSYGAYLMHPLMLRLTYLPDQQWFAGWNVTVRVLISFVLCTLLSAGGVWLLSRLPLGRWTVGQQTRRPSTTARKPTGLPGQA</sequence>
<keyword evidence="9" id="KW-0808">Transferase</keyword>
<gene>
    <name evidence="9" type="ORF">ACE41H_00225</name>
</gene>
<dbReference type="GO" id="GO:0016746">
    <property type="term" value="F:acyltransferase activity"/>
    <property type="evidence" value="ECO:0007669"/>
    <property type="project" value="UniProtKB-KW"/>
</dbReference>
<evidence type="ECO:0000313" key="9">
    <source>
        <dbReference type="EMBL" id="MFB5265215.1"/>
    </source>
</evidence>
<feature type="transmembrane region" description="Helical" evidence="7">
    <location>
        <begin position="167"/>
        <end position="188"/>
    </location>
</feature>
<dbReference type="InterPro" id="IPR002656">
    <property type="entry name" value="Acyl_transf_3_dom"/>
</dbReference>
<keyword evidence="5 7" id="KW-1133">Transmembrane helix</keyword>
<keyword evidence="10" id="KW-1185">Reference proteome</keyword>
<evidence type="ECO:0000313" key="10">
    <source>
        <dbReference type="Proteomes" id="UP001580346"/>
    </source>
</evidence>
<feature type="transmembrane region" description="Helical" evidence="7">
    <location>
        <begin position="302"/>
        <end position="321"/>
    </location>
</feature>
<keyword evidence="4 7" id="KW-0812">Transmembrane</keyword>
<comment type="subcellular location">
    <subcellularLocation>
        <location evidence="1">Cell membrane</location>
        <topology evidence="1">Multi-pass membrane protein</topology>
    </subcellularLocation>
</comment>
<keyword evidence="9" id="KW-0012">Acyltransferase</keyword>
<proteinExistence type="inferred from homology"/>
<dbReference type="PANTHER" id="PTHR40074">
    <property type="entry name" value="O-ACETYLTRANSFERASE WECH"/>
    <property type="match status" value="1"/>
</dbReference>
<feature type="transmembrane region" description="Helical" evidence="7">
    <location>
        <begin position="341"/>
        <end position="363"/>
    </location>
</feature>
<dbReference type="EMBL" id="JBHHMI010000001">
    <property type="protein sequence ID" value="MFB5265215.1"/>
    <property type="molecule type" value="Genomic_DNA"/>
</dbReference>
<reference evidence="9 10" key="1">
    <citation type="submission" date="2024-09" db="EMBL/GenBank/DDBJ databases">
        <title>Paenibacillus zeirhizospherea sp. nov., isolated from surface of the maize (Zea mays) roots in a horticulture field, Hungary.</title>
        <authorList>
            <person name="Marton D."/>
            <person name="Farkas M."/>
            <person name="Bedics A."/>
            <person name="Toth E."/>
            <person name="Tancsics A."/>
            <person name="Boka K."/>
            <person name="Maroti G."/>
            <person name="Kriszt B."/>
            <person name="Cserhati M."/>
        </authorList>
    </citation>
    <scope>NUCLEOTIDE SEQUENCE [LARGE SCALE GENOMIC DNA]</scope>
    <source>
        <strain evidence="9 10">KCTC 33519</strain>
    </source>
</reference>